<evidence type="ECO:0000313" key="3">
    <source>
        <dbReference type="Proteomes" id="UP000027195"/>
    </source>
</evidence>
<evidence type="ECO:0000313" key="2">
    <source>
        <dbReference type="EMBL" id="KDQ12974.1"/>
    </source>
</evidence>
<keyword evidence="3" id="KW-1185">Reference proteome</keyword>
<dbReference type="EMBL" id="KL198047">
    <property type="protein sequence ID" value="KDQ12974.1"/>
    <property type="molecule type" value="Genomic_DNA"/>
</dbReference>
<organism evidence="2 3">
    <name type="scientific">Botryobasidium botryosum (strain FD-172 SS1)</name>
    <dbReference type="NCBI Taxonomy" id="930990"/>
    <lineage>
        <taxon>Eukaryota</taxon>
        <taxon>Fungi</taxon>
        <taxon>Dikarya</taxon>
        <taxon>Basidiomycota</taxon>
        <taxon>Agaricomycotina</taxon>
        <taxon>Agaricomycetes</taxon>
        <taxon>Cantharellales</taxon>
        <taxon>Botryobasidiaceae</taxon>
        <taxon>Botryobasidium</taxon>
    </lineage>
</organism>
<dbReference type="FunFam" id="2.160.20.10:FF:000049">
    <property type="entry name" value="Putative exo-beta-1,3-glucanase"/>
    <property type="match status" value="1"/>
</dbReference>
<name>A0A067MBN8_BOTB1</name>
<dbReference type="PANTHER" id="PTHR33928:SF2">
    <property type="entry name" value="PECTATE LYASE SUPERFAMILY PROTEIN DOMAIN-CONTAINING PROTEIN-RELATED"/>
    <property type="match status" value="1"/>
</dbReference>
<dbReference type="Proteomes" id="UP000027195">
    <property type="component" value="Unassembled WGS sequence"/>
</dbReference>
<proteinExistence type="predicted"/>
<protein>
    <submittedName>
        <fullName evidence="2">Glycoside hydrolase family 55 protein</fullName>
    </submittedName>
</protein>
<keyword evidence="2" id="KW-0378">Hydrolase</keyword>
<dbReference type="GO" id="GO:0004650">
    <property type="term" value="F:polygalacturonase activity"/>
    <property type="evidence" value="ECO:0007669"/>
    <property type="project" value="InterPro"/>
</dbReference>
<dbReference type="OrthoDB" id="1046782at2759"/>
<gene>
    <name evidence="2" type="ORF">BOTBODRAFT_176098</name>
</gene>
<dbReference type="PANTHER" id="PTHR33928">
    <property type="entry name" value="POLYGALACTURONASE QRT3"/>
    <property type="match status" value="1"/>
</dbReference>
<accession>A0A067MBN8</accession>
<evidence type="ECO:0000259" key="1">
    <source>
        <dbReference type="Pfam" id="PF12708"/>
    </source>
</evidence>
<dbReference type="HOGENOM" id="CLU_002540_2_2_1"/>
<dbReference type="InterPro" id="IPR011050">
    <property type="entry name" value="Pectin_lyase_fold/virulence"/>
</dbReference>
<dbReference type="InterPro" id="IPR012334">
    <property type="entry name" value="Pectin_lyas_fold"/>
</dbReference>
<dbReference type="Gene3D" id="2.160.20.10">
    <property type="entry name" value="Single-stranded right-handed beta-helix, Pectin lyase-like"/>
    <property type="match status" value="2"/>
</dbReference>
<dbReference type="AlphaFoldDB" id="A0A067MBN8"/>
<dbReference type="Pfam" id="PF12708">
    <property type="entry name" value="Pect-lyase_RHGA_epim"/>
    <property type="match status" value="2"/>
</dbReference>
<dbReference type="InParanoid" id="A0A067MBN8"/>
<feature type="domain" description="Rhamnogalacturonase A/B/Epimerase-like pectate lyase" evidence="1">
    <location>
        <begin position="405"/>
        <end position="464"/>
    </location>
</feature>
<dbReference type="STRING" id="930990.A0A067MBN8"/>
<reference evidence="3" key="1">
    <citation type="journal article" date="2014" name="Proc. Natl. Acad. Sci. U.S.A.">
        <title>Extensive sampling of basidiomycete genomes demonstrates inadequacy of the white-rot/brown-rot paradigm for wood decay fungi.</title>
        <authorList>
            <person name="Riley R."/>
            <person name="Salamov A.A."/>
            <person name="Brown D.W."/>
            <person name="Nagy L.G."/>
            <person name="Floudas D."/>
            <person name="Held B.W."/>
            <person name="Levasseur A."/>
            <person name="Lombard V."/>
            <person name="Morin E."/>
            <person name="Otillar R."/>
            <person name="Lindquist E.A."/>
            <person name="Sun H."/>
            <person name="LaButti K.M."/>
            <person name="Schmutz J."/>
            <person name="Jabbour D."/>
            <person name="Luo H."/>
            <person name="Baker S.E."/>
            <person name="Pisabarro A.G."/>
            <person name="Walton J.D."/>
            <person name="Blanchette R.A."/>
            <person name="Henrissat B."/>
            <person name="Martin F."/>
            <person name="Cullen D."/>
            <person name="Hibbett D.S."/>
            <person name="Grigoriev I.V."/>
        </authorList>
    </citation>
    <scope>NUCLEOTIDE SEQUENCE [LARGE SCALE GENOMIC DNA]</scope>
    <source>
        <strain evidence="3">FD-172 SS1</strain>
    </source>
</reference>
<dbReference type="SUPFAM" id="SSF51126">
    <property type="entry name" value="Pectin lyase-like"/>
    <property type="match status" value="2"/>
</dbReference>
<sequence length="785" mass="85164">MSPPTPDPGLSVSIGEIPILKSPFDDLDSSSGSYWLGKIKHRGRAPFSNNPSSYKVYRNVKEYGAKGDGVTDDTKAINRAIREGDRCGFPEGCNSTSTTPALVYFPPGKYLVSSPIIAYYYTTMVGDANDHPTLLASTNFNGSAVIDADPYTTAGQNWYINQSNFYRAVRNFIIDLRRIPPSNPGVGIHWQVAQATSLYKIRVEASTEPGNNHVGLNMENGSGGFMSDLTFNGGKYGMSVGSQQFTVRNLKVSNAQAAVTNGFAWAWTYQGVEIRNCQIGFNFTSIEGSNTIIDAKIWDTKVFVQTAGTQRTSLAGALVLENIDLSRTPVAVADVNGTLVHGSPVSTRIEQYVQGNAYYGTSRNGTYLQKDVVPPRKPDSLLDSEGNIFGRSRPQYQHASVDDIVSVKAHGAKGDGHTDDTAVLQRVLNENCDKIVYFDAGVYRVTSTLTIPTGSRIVGEVWSVILAKGEAFNDINNPTVVVKVGEKGDVGSVELSDLIFSTHAGSAGAIVLEINTQQEEQGSVGIWDCHFRIGGAKGLGLDIATCPAGQGTAKCISSFLSMHITKEASAYLENVWVWVADHDLDDPASRQIDVFAGRGVLSESEDGPVWFIGTASEHHALYQYNIVNSKNIYIGVAQTETAYWQPNPGPNTYFAPAQKYHDPPAYPAGVSALAFILKRSSDVFVYGAGFYNFFISYVQGCVNTNTCQQQIVDLEGRNKNTWIYNLNTVGSQYMISVDGQGVVAAADNKDGFTAVATVFTLGHANKDKDKDGHANTRRSKARLHY</sequence>
<dbReference type="InterPro" id="IPR024535">
    <property type="entry name" value="RHGA/B-epi-like_pectate_lyase"/>
</dbReference>
<feature type="domain" description="Rhamnogalacturonase A/B/Epimerase-like pectate lyase" evidence="1">
    <location>
        <begin position="57"/>
        <end position="281"/>
    </location>
</feature>
<dbReference type="CDD" id="cd23668">
    <property type="entry name" value="GH55_beta13glucanase-like"/>
    <property type="match status" value="1"/>
</dbReference>
<dbReference type="InterPro" id="IPR039279">
    <property type="entry name" value="QRT3-like"/>
</dbReference>